<dbReference type="STRING" id="1548018.LS64_06125"/>
<dbReference type="Proteomes" id="UP000029714">
    <property type="component" value="Unassembled WGS sequence"/>
</dbReference>
<accession>A0A099B9H9</accession>
<evidence type="ECO:0000313" key="4">
    <source>
        <dbReference type="Proteomes" id="UP000477070"/>
    </source>
</evidence>
<dbReference type="RefSeq" id="WP_034571632.1">
    <property type="nucleotide sequence ID" value="NZ_JRMP02000026.1"/>
</dbReference>
<reference evidence="2 3" key="2">
    <citation type="journal article" date="2016" name="Infect. Immun.">
        <title>Helicobacter saguini, a Novel Helicobacter Isolated from Cotton-Top Tamarins with Ulcerative Colitis, Has Proinflammatory Properties and Induces Typhlocolitis and Dysplasia in Gnotobiotic IL-10-/- Mice.</title>
        <authorList>
            <person name="Shen Z."/>
            <person name="Mannion A."/>
            <person name="Whary M.T."/>
            <person name="Muthupalani S."/>
            <person name="Sheh A."/>
            <person name="Feng Y."/>
            <person name="Gong G."/>
            <person name="Vandamme P."/>
            <person name="Holcombe H.R."/>
            <person name="Paster B.J."/>
            <person name="Fox J.G."/>
        </authorList>
    </citation>
    <scope>NUCLEOTIDE SEQUENCE [LARGE SCALE GENOMIC DNA]</scope>
    <source>
        <strain evidence="2 3">MIT 97-6194</strain>
    </source>
</reference>
<protein>
    <submittedName>
        <fullName evidence="2">Uncharacterized protein</fullName>
    </submittedName>
</protein>
<evidence type="ECO:0000313" key="2">
    <source>
        <dbReference type="EMBL" id="TLD91866.1"/>
    </source>
</evidence>
<name>A0A099B9H9_9HELI</name>
<reference evidence="2 3" key="1">
    <citation type="journal article" date="2014" name="Genome Announc.">
        <title>Draft genome sequences of eight enterohepatic helicobacter species isolated from both laboratory and wild rodents.</title>
        <authorList>
            <person name="Sheh A."/>
            <person name="Shen Z."/>
            <person name="Fox J.G."/>
        </authorList>
    </citation>
    <scope>NUCLEOTIDE SEQUENCE [LARGE SCALE GENOMIC DNA]</scope>
    <source>
        <strain evidence="2 3">MIT 97-6194</strain>
    </source>
</reference>
<evidence type="ECO:0000313" key="3">
    <source>
        <dbReference type="Proteomes" id="UP000029714"/>
    </source>
</evidence>
<comment type="caution">
    <text evidence="2">The sequence shown here is derived from an EMBL/GenBank/DDBJ whole genome shotgun (WGS) entry which is preliminary data.</text>
</comment>
<sequence>MSIVKLPDVKYSSPIGYKTMSNDIYLGVYTNIVCMNNRRKIEDDYSFSTPFLEESYKMHAILYIGKIIFEKNKVGNFIPKYIPSNITKYSFTGLNKFWLNEKNPKYIPKSTKAIDIEKYTYEINLDYFEFLYYRTRKNIVLSKEQIISYFIELHKLNSVFIKDYIDSINNDTAITGYYLYDGIFTDLINKNILKDVKTDYYDKNKYYPNNNQILIALDYMKTQSIDSKIPYFSKLFYAYLVWSLREYLIPSVDGEFQDSNNLIFNLGAYQEYKKYANSDYEWFEYCRRSKYLRCNQLSLFYNNEDSIFCESCLLKESKYNIFSPNKMNDEKTKDALLSSFYSPSPLGNYYFELAENKNTFVEFYPRIYPSKANPPQGWSKEMMDKLDLKLE</sequence>
<keyword evidence="3" id="KW-1185">Reference proteome</keyword>
<dbReference type="EMBL" id="QBIU01000001">
    <property type="protein sequence ID" value="MWV68764.1"/>
    <property type="molecule type" value="Genomic_DNA"/>
</dbReference>
<dbReference type="AlphaFoldDB" id="A0A099B9H9"/>
<dbReference type="OrthoDB" id="5353659at2"/>
<evidence type="ECO:0000313" key="1">
    <source>
        <dbReference type="EMBL" id="MWV68764.1"/>
    </source>
</evidence>
<proteinExistence type="predicted"/>
<dbReference type="EMBL" id="JRMP02000026">
    <property type="protein sequence ID" value="TLD91866.1"/>
    <property type="molecule type" value="Genomic_DNA"/>
</dbReference>
<dbReference type="Proteomes" id="UP000477070">
    <property type="component" value="Unassembled WGS sequence"/>
</dbReference>
<reference evidence="1 4" key="4">
    <citation type="submission" date="2019-12" db="EMBL/GenBank/DDBJ databases">
        <title>Multi-Generational Helicobacter saguini Isolates.</title>
        <authorList>
            <person name="Mannion A."/>
            <person name="Shen Z."/>
            <person name="Fox J.G."/>
        </authorList>
    </citation>
    <scope>NUCLEOTIDE SEQUENCE [LARGE SCALE GENOMIC DNA]</scope>
    <source>
        <strain evidence="1">16-048</strain>
        <strain evidence="4">16-048 (F4)</strain>
    </source>
</reference>
<reference evidence="2" key="3">
    <citation type="submission" date="2018-04" db="EMBL/GenBank/DDBJ databases">
        <authorList>
            <person name="Sheh A."/>
            <person name="Shen Z."/>
            <person name="Mannion A.J."/>
            <person name="Fox J.G."/>
        </authorList>
    </citation>
    <scope>NUCLEOTIDE SEQUENCE</scope>
    <source>
        <strain evidence="2">MIT 97-6194</strain>
    </source>
</reference>
<gene>
    <name evidence="1" type="ORF">DCO61_01655</name>
    <name evidence="2" type="ORF">LS64_011120</name>
</gene>
<organism evidence="2 3">
    <name type="scientific">Helicobacter saguini</name>
    <dbReference type="NCBI Taxonomy" id="1548018"/>
    <lineage>
        <taxon>Bacteria</taxon>
        <taxon>Pseudomonadati</taxon>
        <taxon>Campylobacterota</taxon>
        <taxon>Epsilonproteobacteria</taxon>
        <taxon>Campylobacterales</taxon>
        <taxon>Helicobacteraceae</taxon>
        <taxon>Helicobacter</taxon>
    </lineage>
</organism>